<comment type="caution">
    <text evidence="2">The sequence shown here is derived from an EMBL/GenBank/DDBJ whole genome shotgun (WGS) entry which is preliminary data.</text>
</comment>
<gene>
    <name evidence="2" type="ORF">RDB_LOCUS106960</name>
</gene>
<proteinExistence type="predicted"/>
<feature type="region of interest" description="Disordered" evidence="1">
    <location>
        <begin position="22"/>
        <end position="64"/>
    </location>
</feature>
<name>A0A8H3C393_9AGAM</name>
<accession>A0A8H3C393</accession>
<organism evidence="2 3">
    <name type="scientific">Rhizoctonia solani</name>
    <dbReference type="NCBI Taxonomy" id="456999"/>
    <lineage>
        <taxon>Eukaryota</taxon>
        <taxon>Fungi</taxon>
        <taxon>Dikarya</taxon>
        <taxon>Basidiomycota</taxon>
        <taxon>Agaricomycotina</taxon>
        <taxon>Agaricomycetes</taxon>
        <taxon>Cantharellales</taxon>
        <taxon>Ceratobasidiaceae</taxon>
        <taxon>Rhizoctonia</taxon>
    </lineage>
</organism>
<sequence>SMGAVPICNIVGALVKSPDLVRRPRTSRRALAVSGPSPQPKRGITPGESAPSTPSEPAHIPPPIMGSVTVIRSADQVAGRDLKPLRPTTTPFKTTSSIPSHLPLNPSPLSFELASSEDPAPKISLFANIRPASTANRIRVGANIRARKRTEQNEPGVEDIPVTERKIQGLGCQYVCSARLSCVC</sequence>
<evidence type="ECO:0000256" key="1">
    <source>
        <dbReference type="SAM" id="MobiDB-lite"/>
    </source>
</evidence>
<evidence type="ECO:0000313" key="3">
    <source>
        <dbReference type="Proteomes" id="UP000663843"/>
    </source>
</evidence>
<dbReference type="Proteomes" id="UP000663843">
    <property type="component" value="Unassembled WGS sequence"/>
</dbReference>
<dbReference type="EMBL" id="CAJMWT010003438">
    <property type="protein sequence ID" value="CAE6471706.1"/>
    <property type="molecule type" value="Genomic_DNA"/>
</dbReference>
<dbReference type="AlphaFoldDB" id="A0A8H3C393"/>
<feature type="non-terminal residue" evidence="2">
    <location>
        <position position="1"/>
    </location>
</feature>
<reference evidence="2" key="1">
    <citation type="submission" date="2021-01" db="EMBL/GenBank/DDBJ databases">
        <authorList>
            <person name="Kaushik A."/>
        </authorList>
    </citation>
    <scope>NUCLEOTIDE SEQUENCE</scope>
    <source>
        <strain evidence="2">AG2-2IIIB</strain>
    </source>
</reference>
<evidence type="ECO:0000313" key="2">
    <source>
        <dbReference type="EMBL" id="CAE6471706.1"/>
    </source>
</evidence>
<protein>
    <submittedName>
        <fullName evidence="2">Uncharacterized protein</fullName>
    </submittedName>
</protein>